<organism evidence="4">
    <name type="scientific">Davidia involucrata</name>
    <name type="common">Dove tree</name>
    <dbReference type="NCBI Taxonomy" id="16924"/>
    <lineage>
        <taxon>Eukaryota</taxon>
        <taxon>Viridiplantae</taxon>
        <taxon>Streptophyta</taxon>
        <taxon>Embryophyta</taxon>
        <taxon>Tracheophyta</taxon>
        <taxon>Spermatophyta</taxon>
        <taxon>Magnoliopsida</taxon>
        <taxon>eudicotyledons</taxon>
        <taxon>Gunneridae</taxon>
        <taxon>Pentapetalae</taxon>
        <taxon>asterids</taxon>
        <taxon>Cornales</taxon>
        <taxon>Nyssaceae</taxon>
        <taxon>Davidia</taxon>
    </lineage>
</organism>
<protein>
    <recommendedName>
        <fullName evidence="5">Cyclin-dependent protein kinase inhibitor SMR3-like</fullName>
    </recommendedName>
</protein>
<feature type="compositionally biased region" description="Basic and acidic residues" evidence="3">
    <location>
        <begin position="55"/>
        <end position="76"/>
    </location>
</feature>
<feature type="region of interest" description="Disordered" evidence="3">
    <location>
        <begin position="40"/>
        <end position="168"/>
    </location>
</feature>
<dbReference type="GO" id="GO:0032875">
    <property type="term" value="P:regulation of DNA endoreduplication"/>
    <property type="evidence" value="ECO:0007669"/>
    <property type="project" value="InterPro"/>
</dbReference>
<sequence>MYSEFDYFSFLAGMSNSEFFLVKEDKQEIEFEVSSRPTLEFPDGFQVTASNNDPELQKHQQEEKCEVNTESSKELKTPLLGEIEVADDDDGFTTPTSSDHKIPVIKQCPPAPQKLRPQQSTTKRKSPPKLRPNILQLDLSKEVESMFPPTLQDDIGRKIKKARRDDKE</sequence>
<evidence type="ECO:0000313" key="4">
    <source>
        <dbReference type="EMBL" id="MPA35908.1"/>
    </source>
</evidence>
<dbReference type="InterPro" id="IPR040389">
    <property type="entry name" value="SMR"/>
</dbReference>
<name>A0A5B6YW82_DAVIN</name>
<dbReference type="EMBL" id="GHES01005349">
    <property type="protein sequence ID" value="MPA35908.1"/>
    <property type="molecule type" value="Transcribed_RNA"/>
</dbReference>
<evidence type="ECO:0008006" key="5">
    <source>
        <dbReference type="Google" id="ProtNLM"/>
    </source>
</evidence>
<proteinExistence type="predicted"/>
<dbReference type="PANTHER" id="PTHR33142:SF65">
    <property type="entry name" value="CYCLIN-DEPENDENT PROTEIN KINASE INHIBITOR SMR2-LIKE"/>
    <property type="match status" value="1"/>
</dbReference>
<dbReference type="PANTHER" id="PTHR33142">
    <property type="entry name" value="CYCLIN-DEPENDENT PROTEIN KINASE INHIBITOR SMR13"/>
    <property type="match status" value="1"/>
</dbReference>
<dbReference type="GO" id="GO:0004860">
    <property type="term" value="F:protein kinase inhibitor activity"/>
    <property type="evidence" value="ECO:0007669"/>
    <property type="project" value="UniProtKB-KW"/>
</dbReference>
<evidence type="ECO:0000256" key="1">
    <source>
        <dbReference type="ARBA" id="ARBA00023013"/>
    </source>
</evidence>
<gene>
    <name evidence="4" type="ORF">Din_005349</name>
</gene>
<dbReference type="GO" id="GO:0005634">
    <property type="term" value="C:nucleus"/>
    <property type="evidence" value="ECO:0007669"/>
    <property type="project" value="TreeGrafter"/>
</dbReference>
<reference evidence="4" key="1">
    <citation type="submission" date="2019-08" db="EMBL/GenBank/DDBJ databases">
        <title>Reference gene set and small RNA set construction with multiple tissues from Davidia involucrata Baill.</title>
        <authorList>
            <person name="Yang H."/>
            <person name="Zhou C."/>
            <person name="Li G."/>
            <person name="Wang J."/>
            <person name="Gao P."/>
            <person name="Wang M."/>
            <person name="Wang R."/>
            <person name="Zhao Y."/>
        </authorList>
    </citation>
    <scope>NUCLEOTIDE SEQUENCE</scope>
    <source>
        <tissue evidence="4">Mixed with DoveR01_LX</tissue>
    </source>
</reference>
<dbReference type="AlphaFoldDB" id="A0A5B6YW82"/>
<accession>A0A5B6YW82</accession>
<keyword evidence="2" id="KW-0131">Cell cycle</keyword>
<evidence type="ECO:0000256" key="2">
    <source>
        <dbReference type="ARBA" id="ARBA00023306"/>
    </source>
</evidence>
<keyword evidence="1" id="KW-0649">Protein kinase inhibitor</keyword>
<evidence type="ECO:0000256" key="3">
    <source>
        <dbReference type="SAM" id="MobiDB-lite"/>
    </source>
</evidence>